<gene>
    <name evidence="7" type="ORF">HMPREF1536_00617</name>
</gene>
<keyword evidence="8" id="KW-1185">Reference proteome</keyword>
<dbReference type="PANTHER" id="PTHR43133:SF51">
    <property type="entry name" value="RNA POLYMERASE SIGMA FACTOR"/>
    <property type="match status" value="1"/>
</dbReference>
<dbReference type="AlphaFoldDB" id="A0A0F5JP95"/>
<dbReference type="EMBL" id="AQHW01000003">
    <property type="protein sequence ID" value="KKB59636.1"/>
    <property type="molecule type" value="Genomic_DNA"/>
</dbReference>
<dbReference type="Gene3D" id="1.10.10.10">
    <property type="entry name" value="Winged helix-like DNA-binding domain superfamily/Winged helix DNA-binding domain"/>
    <property type="match status" value="1"/>
</dbReference>
<dbReference type="RefSeq" id="WP_028727906.1">
    <property type="nucleotide sequence ID" value="NZ_AUAE01000019.1"/>
</dbReference>
<keyword evidence="2" id="KW-0805">Transcription regulation</keyword>
<dbReference type="InterPro" id="IPR036388">
    <property type="entry name" value="WH-like_DNA-bd_sf"/>
</dbReference>
<dbReference type="SUPFAM" id="SSF88659">
    <property type="entry name" value="Sigma3 and sigma4 domains of RNA polymerase sigma factors"/>
    <property type="match status" value="1"/>
</dbReference>
<protein>
    <submittedName>
        <fullName evidence="7">Sigma-70 family RNA polymerase sigma factor</fullName>
    </submittedName>
</protein>
<dbReference type="InterPro" id="IPR013324">
    <property type="entry name" value="RNA_pol_sigma_r3/r4-like"/>
</dbReference>
<evidence type="ECO:0000256" key="4">
    <source>
        <dbReference type="ARBA" id="ARBA00023163"/>
    </source>
</evidence>
<dbReference type="InterPro" id="IPR039425">
    <property type="entry name" value="RNA_pol_sigma-70-like"/>
</dbReference>
<dbReference type="GO" id="GO:0006352">
    <property type="term" value="P:DNA-templated transcription initiation"/>
    <property type="evidence" value="ECO:0007669"/>
    <property type="project" value="InterPro"/>
</dbReference>
<evidence type="ECO:0000256" key="1">
    <source>
        <dbReference type="ARBA" id="ARBA00010641"/>
    </source>
</evidence>
<dbReference type="STRING" id="1203610.HMPREF1536_00617"/>
<organism evidence="7 8">
    <name type="scientific">Parabacteroides gordonii MS-1 = DSM 23371</name>
    <dbReference type="NCBI Taxonomy" id="1203610"/>
    <lineage>
        <taxon>Bacteria</taxon>
        <taxon>Pseudomonadati</taxon>
        <taxon>Bacteroidota</taxon>
        <taxon>Bacteroidia</taxon>
        <taxon>Bacteroidales</taxon>
        <taxon>Tannerellaceae</taxon>
        <taxon>Parabacteroides</taxon>
    </lineage>
</organism>
<dbReference type="Gene3D" id="1.10.1740.10">
    <property type="match status" value="1"/>
</dbReference>
<proteinExistence type="inferred from homology"/>
<dbReference type="PATRIC" id="fig|1203610.3.peg.636"/>
<dbReference type="SUPFAM" id="SSF88946">
    <property type="entry name" value="Sigma2 domain of RNA polymerase sigma factors"/>
    <property type="match status" value="1"/>
</dbReference>
<dbReference type="InterPro" id="IPR013325">
    <property type="entry name" value="RNA_pol_sigma_r2"/>
</dbReference>
<keyword evidence="4" id="KW-0804">Transcription</keyword>
<dbReference type="InterPro" id="IPR014284">
    <property type="entry name" value="RNA_pol_sigma-70_dom"/>
</dbReference>
<sequence length="226" mass="26777">MEVDRKDLVEHYGTMVATIAHRMIQNREIAKEAAQEVWYEVFKSLPSFNADSELSTWIYTIARRTISRYAQNEKVATLVKLEQFRALQEIEYSGSDEERKEWVKERCDWCLTALNHCLNNDARLIFIFKENVGLSHKEIGEIMEMSVENVRKIYSRSIDKISHFLTDTCPLYNPAGTCKCRICKQVFFIDLDKEYTTVAKMIRLADLYQKFEKDLPRKNYWEKFLD</sequence>
<keyword evidence="3" id="KW-0731">Sigma factor</keyword>
<evidence type="ECO:0000313" key="7">
    <source>
        <dbReference type="EMBL" id="KKB59636.1"/>
    </source>
</evidence>
<reference evidence="7 8" key="1">
    <citation type="submission" date="2013-04" db="EMBL/GenBank/DDBJ databases">
        <title>The Genome Sequence of Parabacteroides gordonii DSM 23371.</title>
        <authorList>
            <consortium name="The Broad Institute Genomics Platform"/>
            <person name="Earl A."/>
            <person name="Ward D."/>
            <person name="Feldgarden M."/>
            <person name="Gevers D."/>
            <person name="Martens E."/>
            <person name="Sakamoto M."/>
            <person name="Benno Y."/>
            <person name="Suzuki N."/>
            <person name="Matsunaga N."/>
            <person name="Koshihara K."/>
            <person name="Seki M."/>
            <person name="Komiya H."/>
            <person name="Walker B."/>
            <person name="Young S."/>
            <person name="Zeng Q."/>
            <person name="Gargeya S."/>
            <person name="Fitzgerald M."/>
            <person name="Haas B."/>
            <person name="Abouelleil A."/>
            <person name="Allen A.W."/>
            <person name="Alvarado L."/>
            <person name="Arachchi H.M."/>
            <person name="Berlin A.M."/>
            <person name="Chapman S.B."/>
            <person name="Gainer-Dewar J."/>
            <person name="Goldberg J."/>
            <person name="Griggs A."/>
            <person name="Gujja S."/>
            <person name="Hansen M."/>
            <person name="Howarth C."/>
            <person name="Imamovic A."/>
            <person name="Ireland A."/>
            <person name="Larimer J."/>
            <person name="McCowan C."/>
            <person name="Murphy C."/>
            <person name="Pearson M."/>
            <person name="Poon T.W."/>
            <person name="Priest M."/>
            <person name="Roberts A."/>
            <person name="Saif S."/>
            <person name="Shea T."/>
            <person name="Sisk P."/>
            <person name="Sykes S."/>
            <person name="Wortman J."/>
            <person name="Nusbaum C."/>
            <person name="Birren B."/>
        </authorList>
    </citation>
    <scope>NUCLEOTIDE SEQUENCE [LARGE SCALE GENOMIC DNA]</scope>
    <source>
        <strain evidence="7 8">MS-1</strain>
    </source>
</reference>
<dbReference type="Proteomes" id="UP000033035">
    <property type="component" value="Unassembled WGS sequence"/>
</dbReference>
<dbReference type="InterPro" id="IPR013249">
    <property type="entry name" value="RNA_pol_sigma70_r4_t2"/>
</dbReference>
<dbReference type="Pfam" id="PF04542">
    <property type="entry name" value="Sigma70_r2"/>
    <property type="match status" value="1"/>
</dbReference>
<dbReference type="GO" id="GO:0016987">
    <property type="term" value="F:sigma factor activity"/>
    <property type="evidence" value="ECO:0007669"/>
    <property type="project" value="UniProtKB-KW"/>
</dbReference>
<evidence type="ECO:0000259" key="6">
    <source>
        <dbReference type="Pfam" id="PF08281"/>
    </source>
</evidence>
<feature type="domain" description="RNA polymerase sigma factor 70 region 4 type 2" evidence="6">
    <location>
        <begin position="118"/>
        <end position="158"/>
    </location>
</feature>
<dbReference type="PANTHER" id="PTHR43133">
    <property type="entry name" value="RNA POLYMERASE ECF-TYPE SIGMA FACTO"/>
    <property type="match status" value="1"/>
</dbReference>
<dbReference type="HOGENOM" id="CLU_1151235_0_0_10"/>
<dbReference type="GO" id="GO:0003677">
    <property type="term" value="F:DNA binding"/>
    <property type="evidence" value="ECO:0007669"/>
    <property type="project" value="InterPro"/>
</dbReference>
<comment type="caution">
    <text evidence="7">The sequence shown here is derived from an EMBL/GenBank/DDBJ whole genome shotgun (WGS) entry which is preliminary data.</text>
</comment>
<dbReference type="Pfam" id="PF08281">
    <property type="entry name" value="Sigma70_r4_2"/>
    <property type="match status" value="1"/>
</dbReference>
<evidence type="ECO:0000256" key="2">
    <source>
        <dbReference type="ARBA" id="ARBA00023015"/>
    </source>
</evidence>
<evidence type="ECO:0000256" key="3">
    <source>
        <dbReference type="ARBA" id="ARBA00023082"/>
    </source>
</evidence>
<evidence type="ECO:0000259" key="5">
    <source>
        <dbReference type="Pfam" id="PF04542"/>
    </source>
</evidence>
<accession>A0A0F5JP95</accession>
<feature type="domain" description="RNA polymerase sigma-70 region 2" evidence="5">
    <location>
        <begin position="8"/>
        <end position="72"/>
    </location>
</feature>
<comment type="similarity">
    <text evidence="1">Belongs to the sigma-70 factor family. ECF subfamily.</text>
</comment>
<evidence type="ECO:0000313" key="8">
    <source>
        <dbReference type="Proteomes" id="UP000033035"/>
    </source>
</evidence>
<name>A0A0F5JP95_9BACT</name>
<dbReference type="NCBIfam" id="TIGR02937">
    <property type="entry name" value="sigma70-ECF"/>
    <property type="match status" value="1"/>
</dbReference>
<dbReference type="InterPro" id="IPR007627">
    <property type="entry name" value="RNA_pol_sigma70_r2"/>
</dbReference>